<dbReference type="EMBL" id="HACG01012829">
    <property type="protein sequence ID" value="CEK59694.1"/>
    <property type="molecule type" value="Transcribed_RNA"/>
</dbReference>
<protein>
    <submittedName>
        <fullName evidence="1">Uncharacterized protein</fullName>
    </submittedName>
</protein>
<proteinExistence type="predicted"/>
<sequence length="239" mass="27153">DLIAELSTSKMINKDEKRSEEPRAIACFSFHTMAWQVASELSCSSRTTLANESGNLKNEEANSKVEDITEKVEIEFSRSTMVRTAYITTDCTKYNNAINMFEMAFHTVLKTLDTSLEVALLSVFSHAFCGPTRTIKSPSVPIKKNGITLTQNLAEVSRATLRNPSSEDFWKDFKRKLPPKERGIWRGIDPDWCPFYKHRDALWMVLLFSVHCLKENTDYILDLGMRMGMGVFNQTATSS</sequence>
<gene>
    <name evidence="1" type="primary">ORF37148</name>
</gene>
<reference evidence="1" key="1">
    <citation type="submission" date="2014-12" db="EMBL/GenBank/DDBJ databases">
        <title>Insight into the proteome of Arion vulgaris.</title>
        <authorList>
            <person name="Aradska J."/>
            <person name="Bulat T."/>
            <person name="Smidak R."/>
            <person name="Sarate P."/>
            <person name="Gangsoo J."/>
            <person name="Sialana F."/>
            <person name="Bilban M."/>
            <person name="Lubec G."/>
        </authorList>
    </citation>
    <scope>NUCLEOTIDE SEQUENCE</scope>
    <source>
        <tissue evidence="1">Skin</tissue>
    </source>
</reference>
<accession>A0A0B6YTV3</accession>
<organism evidence="1">
    <name type="scientific">Arion vulgaris</name>
    <dbReference type="NCBI Taxonomy" id="1028688"/>
    <lineage>
        <taxon>Eukaryota</taxon>
        <taxon>Metazoa</taxon>
        <taxon>Spiralia</taxon>
        <taxon>Lophotrochozoa</taxon>
        <taxon>Mollusca</taxon>
        <taxon>Gastropoda</taxon>
        <taxon>Heterobranchia</taxon>
        <taxon>Euthyneura</taxon>
        <taxon>Panpulmonata</taxon>
        <taxon>Eupulmonata</taxon>
        <taxon>Stylommatophora</taxon>
        <taxon>Helicina</taxon>
        <taxon>Arionoidea</taxon>
        <taxon>Arionidae</taxon>
        <taxon>Arion</taxon>
    </lineage>
</organism>
<feature type="non-terminal residue" evidence="1">
    <location>
        <position position="239"/>
    </location>
</feature>
<feature type="non-terminal residue" evidence="1">
    <location>
        <position position="1"/>
    </location>
</feature>
<name>A0A0B6YTV3_9EUPU</name>
<dbReference type="AlphaFoldDB" id="A0A0B6YTV3"/>
<evidence type="ECO:0000313" key="1">
    <source>
        <dbReference type="EMBL" id="CEK59694.1"/>
    </source>
</evidence>